<dbReference type="InParanoid" id="A0A6N7EY19"/>
<proteinExistence type="predicted"/>
<gene>
    <name evidence="1" type="ORF">GCU85_08910</name>
</gene>
<keyword evidence="2" id="KW-1185">Reference proteome</keyword>
<name>A0A6N7EY19_9GAMM</name>
<evidence type="ECO:0000313" key="2">
    <source>
        <dbReference type="Proteomes" id="UP000471298"/>
    </source>
</evidence>
<sequence>MNHRLHSKPFIGLIALYTIISTSSTNACEHILGKWQSSKSLSLDYAKQRTDKKYSDKQIQLLQDIFGIGQVEFTPTSYIFFIPEHTTRIQDQLKKNAEQIHTNNIVYTVCQKDKVIIAENQTKLKENKHTIEALKIMDISIEEFTTHTLHFVDKNTYWTSPLPRMSNLREYFVRIPKD</sequence>
<reference evidence="1 2" key="1">
    <citation type="submission" date="2019-10" db="EMBL/GenBank/DDBJ databases">
        <title>Cardiobacteriales fam. a chemoheterotrophic member of the order Cardiobacteriales, and proposal of Cardiobacteriales fam. nov.</title>
        <authorList>
            <person name="Wang C."/>
        </authorList>
    </citation>
    <scope>NUCLEOTIDE SEQUENCE [LARGE SCALE GENOMIC DNA]</scope>
    <source>
        <strain evidence="1 2">ML27</strain>
    </source>
</reference>
<dbReference type="AlphaFoldDB" id="A0A6N7EY19"/>
<accession>A0A6N7EY19</accession>
<dbReference type="EMBL" id="WHNW01000012">
    <property type="protein sequence ID" value="MPV86843.1"/>
    <property type="molecule type" value="Genomic_DNA"/>
</dbReference>
<dbReference type="RefSeq" id="WP_152810831.1">
    <property type="nucleotide sequence ID" value="NZ_WHNW01000012.1"/>
</dbReference>
<organism evidence="1 2">
    <name type="scientific">Ostreibacterium oceani</name>
    <dbReference type="NCBI Taxonomy" id="2654998"/>
    <lineage>
        <taxon>Bacteria</taxon>
        <taxon>Pseudomonadati</taxon>
        <taxon>Pseudomonadota</taxon>
        <taxon>Gammaproteobacteria</taxon>
        <taxon>Cardiobacteriales</taxon>
        <taxon>Ostreibacteriaceae</taxon>
        <taxon>Ostreibacterium</taxon>
    </lineage>
</organism>
<comment type="caution">
    <text evidence="1">The sequence shown here is derived from an EMBL/GenBank/DDBJ whole genome shotgun (WGS) entry which is preliminary data.</text>
</comment>
<dbReference type="Proteomes" id="UP000471298">
    <property type="component" value="Unassembled WGS sequence"/>
</dbReference>
<evidence type="ECO:0000313" key="1">
    <source>
        <dbReference type="EMBL" id="MPV86843.1"/>
    </source>
</evidence>
<protein>
    <submittedName>
        <fullName evidence="1">Uncharacterized protein</fullName>
    </submittedName>
</protein>